<sequence>MLRGEIVVGELVYLAVERHYRDLRDGHKRGLHFSPGHAWHVIRYIERYFVHIKGSLAGTPILLDPWQKFWTAVLYGWLRDDGARRFSRGYEEVARKNGKSTWKGPQGAYLFMMDDEPGAEVYAVATTREQAMSVFKPAFDNVRKWARRSAGIKRSFKIHEGKNLEQITGDTSVFKPLPANAESLDGLNPHAILFDELHAQKTPEVWEVMESALGARRQPLLSAITTAGFILDGICTQIRKYLIDVLRGDTEDDAFFGYVYTLDEADDPFDEAVWAKANPGLGLSKHLHYMRTMAKKAKALPSARANFMTKDLNLWVNDAEGWLDPATWDKGGKKFDPRILDGRRCYGGIDLSSTQDLTAFALVFPPADDDPDGPWYVLVQTWCPQEKVDTQAGADRADYKGWAAGGWLSVTPGAITDHRPVKEAVLAARDRYDLAECGFDVWNSSQLVGELLDEGVPMVEVPQNTHGMYPGAKRLEELVYGKRLRHGGNPVLRWAAINVSLLFDSNGNFRPDKKRSRARGRIDPAVATVMALSRAAVLEERLFSLSDLDDDDILTM</sequence>
<feature type="domain" description="Terminase large subunit-like ATPase" evidence="1">
    <location>
        <begin position="65"/>
        <end position="242"/>
    </location>
</feature>
<evidence type="ECO:0008006" key="5">
    <source>
        <dbReference type="Google" id="ProtNLM"/>
    </source>
</evidence>
<name>A0ABN7ZGV9_9BURK</name>
<evidence type="ECO:0000313" key="4">
    <source>
        <dbReference type="Proteomes" id="UP000721236"/>
    </source>
</evidence>
<gene>
    <name evidence="3" type="ORF">LMG21510_05049</name>
</gene>
<reference evidence="3 4" key="1">
    <citation type="submission" date="2021-08" db="EMBL/GenBank/DDBJ databases">
        <authorList>
            <person name="Peeters C."/>
        </authorList>
    </citation>
    <scope>NUCLEOTIDE SEQUENCE [LARGE SCALE GENOMIC DNA]</scope>
    <source>
        <strain evidence="3 4">LMG 21510</strain>
    </source>
</reference>
<feature type="domain" description="Terminase large subunit-like endonuclease" evidence="2">
    <location>
        <begin position="251"/>
        <end position="537"/>
    </location>
</feature>
<evidence type="ECO:0000259" key="2">
    <source>
        <dbReference type="Pfam" id="PF20441"/>
    </source>
</evidence>
<protein>
    <recommendedName>
        <fullName evidence="5">Terminase large subunit</fullName>
    </recommendedName>
</protein>
<dbReference type="EMBL" id="CAJZAH010000011">
    <property type="protein sequence ID" value="CAG9184245.1"/>
    <property type="molecule type" value="Genomic_DNA"/>
</dbReference>
<dbReference type="InterPro" id="IPR027417">
    <property type="entry name" value="P-loop_NTPase"/>
</dbReference>
<dbReference type="Gene3D" id="3.40.50.300">
    <property type="entry name" value="P-loop containing nucleotide triphosphate hydrolases"/>
    <property type="match status" value="1"/>
</dbReference>
<dbReference type="PANTHER" id="PTHR41287">
    <property type="match status" value="1"/>
</dbReference>
<dbReference type="InterPro" id="IPR046462">
    <property type="entry name" value="TerL_nuclease"/>
</dbReference>
<dbReference type="InterPro" id="IPR005021">
    <property type="entry name" value="Terminase_largesu-like"/>
</dbReference>
<dbReference type="InterPro" id="IPR046461">
    <property type="entry name" value="TerL_ATPase"/>
</dbReference>
<evidence type="ECO:0000259" key="1">
    <source>
        <dbReference type="Pfam" id="PF03354"/>
    </source>
</evidence>
<comment type="caution">
    <text evidence="3">The sequence shown here is derived from an EMBL/GenBank/DDBJ whole genome shotgun (WGS) entry which is preliminary data.</text>
</comment>
<keyword evidence="4" id="KW-1185">Reference proteome</keyword>
<dbReference type="Proteomes" id="UP000721236">
    <property type="component" value="Unassembled WGS sequence"/>
</dbReference>
<dbReference type="Pfam" id="PF20441">
    <property type="entry name" value="TerL_nuclease"/>
    <property type="match status" value="1"/>
</dbReference>
<dbReference type="Pfam" id="PF03354">
    <property type="entry name" value="TerL_ATPase"/>
    <property type="match status" value="1"/>
</dbReference>
<organism evidence="3 4">
    <name type="scientific">Cupriavidus respiraculi</name>
    <dbReference type="NCBI Taxonomy" id="195930"/>
    <lineage>
        <taxon>Bacteria</taxon>
        <taxon>Pseudomonadati</taxon>
        <taxon>Pseudomonadota</taxon>
        <taxon>Betaproteobacteria</taxon>
        <taxon>Burkholderiales</taxon>
        <taxon>Burkholderiaceae</taxon>
        <taxon>Cupriavidus</taxon>
    </lineage>
</organism>
<proteinExistence type="predicted"/>
<accession>A0ABN7ZGV9</accession>
<dbReference type="PANTHER" id="PTHR41287:SF1">
    <property type="entry name" value="PROTEIN YMFN"/>
    <property type="match status" value="1"/>
</dbReference>
<dbReference type="RefSeq" id="WP_224044586.1">
    <property type="nucleotide sequence ID" value="NZ_CAJZAH010000011.1"/>
</dbReference>
<evidence type="ECO:0000313" key="3">
    <source>
        <dbReference type="EMBL" id="CAG9184245.1"/>
    </source>
</evidence>